<evidence type="ECO:0000259" key="10">
    <source>
        <dbReference type="PROSITE" id="PS51032"/>
    </source>
</evidence>
<dbReference type="GO" id="GO:0006950">
    <property type="term" value="P:response to stress"/>
    <property type="evidence" value="ECO:0007669"/>
    <property type="project" value="UniProtKB-ARBA"/>
</dbReference>
<dbReference type="InterPro" id="IPR036955">
    <property type="entry name" value="AP2/ERF_dom_sf"/>
</dbReference>
<evidence type="ECO:0000256" key="8">
    <source>
        <dbReference type="ARBA" id="ARBA00024343"/>
    </source>
</evidence>
<dbReference type="PANTHER" id="PTHR31190:SF499">
    <property type="entry name" value="ETHYLENE-RESPONSIVE TRANSCRIPTION FACTOR ERF105"/>
    <property type="match status" value="1"/>
</dbReference>
<keyword evidence="12" id="KW-1185">Reference proteome</keyword>
<organism evidence="11 12">
    <name type="scientific">Pyrus ussuriensis x Pyrus communis</name>
    <dbReference type="NCBI Taxonomy" id="2448454"/>
    <lineage>
        <taxon>Eukaryota</taxon>
        <taxon>Viridiplantae</taxon>
        <taxon>Streptophyta</taxon>
        <taxon>Embryophyta</taxon>
        <taxon>Tracheophyta</taxon>
        <taxon>Spermatophyta</taxon>
        <taxon>Magnoliopsida</taxon>
        <taxon>eudicotyledons</taxon>
        <taxon>Gunneridae</taxon>
        <taxon>Pentapetalae</taxon>
        <taxon>rosids</taxon>
        <taxon>fabids</taxon>
        <taxon>Rosales</taxon>
        <taxon>Rosaceae</taxon>
        <taxon>Amygdaloideae</taxon>
        <taxon>Maleae</taxon>
        <taxon>Pyrus</taxon>
    </lineage>
</organism>
<feature type="compositionally biased region" description="Low complexity" evidence="9">
    <location>
        <begin position="68"/>
        <end position="79"/>
    </location>
</feature>
<accession>A0A5N5F697</accession>
<dbReference type="EMBL" id="SMOL01000768">
    <property type="protein sequence ID" value="KAB2598467.1"/>
    <property type="molecule type" value="Genomic_DNA"/>
</dbReference>
<dbReference type="InterPro" id="IPR044808">
    <property type="entry name" value="ERF_plant"/>
</dbReference>
<dbReference type="Pfam" id="PF00847">
    <property type="entry name" value="AP2"/>
    <property type="match status" value="1"/>
</dbReference>
<keyword evidence="3" id="KW-0805">Transcription regulation</keyword>
<feature type="domain" description="AP2/ERF" evidence="10">
    <location>
        <begin position="144"/>
        <end position="202"/>
    </location>
</feature>
<evidence type="ECO:0000256" key="5">
    <source>
        <dbReference type="ARBA" id="ARBA00023159"/>
    </source>
</evidence>
<dbReference type="FunFam" id="3.30.730.10:FF:000001">
    <property type="entry name" value="Ethylene-responsive transcription factor 2"/>
    <property type="match status" value="1"/>
</dbReference>
<evidence type="ECO:0000256" key="4">
    <source>
        <dbReference type="ARBA" id="ARBA00023125"/>
    </source>
</evidence>
<dbReference type="CDD" id="cd00018">
    <property type="entry name" value="AP2"/>
    <property type="match status" value="1"/>
</dbReference>
<dbReference type="Proteomes" id="UP000327157">
    <property type="component" value="Chromosome 1"/>
</dbReference>
<evidence type="ECO:0000256" key="7">
    <source>
        <dbReference type="ARBA" id="ARBA00023242"/>
    </source>
</evidence>
<dbReference type="SMART" id="SM00380">
    <property type="entry name" value="AP2"/>
    <property type="match status" value="1"/>
</dbReference>
<dbReference type="Gene3D" id="3.30.730.10">
    <property type="entry name" value="AP2/ERF domain"/>
    <property type="match status" value="1"/>
</dbReference>
<keyword evidence="6" id="KW-0804">Transcription</keyword>
<sequence>MAISFPLCSHFKMSTHEEQDYSTLELIRQHLLEDFTFTDSFISHLNFEITPDDISYFEFQPIKPEYSSLSESGSSSPMSTPNYHSPQLSNSETKPESVNLPSMEVESLNLSSQCSPKRKNSTCQTSSSKDELQQVSGSGDVLRHYRGVRRRPWGKYAAEIRDPARKGTRVWLGTFETDVDAAKAYDCAAFKLRGRKAILNFPLEAGLSEPPLNMARKRRRSVKQEEVTKTEELELQSWVLWEGQGA</sequence>
<name>A0A5N5F697_9ROSA</name>
<evidence type="ECO:0000256" key="1">
    <source>
        <dbReference type="ARBA" id="ARBA00004123"/>
    </source>
</evidence>
<dbReference type="InterPro" id="IPR001471">
    <property type="entry name" value="AP2/ERF_dom"/>
</dbReference>
<dbReference type="GO" id="GO:0005634">
    <property type="term" value="C:nucleus"/>
    <property type="evidence" value="ECO:0007669"/>
    <property type="project" value="UniProtKB-SubCell"/>
</dbReference>
<evidence type="ECO:0000256" key="3">
    <source>
        <dbReference type="ARBA" id="ARBA00023015"/>
    </source>
</evidence>
<comment type="subcellular location">
    <subcellularLocation>
        <location evidence="1">Nucleus</location>
    </subcellularLocation>
</comment>
<keyword evidence="2" id="KW-0936">Ethylene signaling pathway</keyword>
<protein>
    <submittedName>
        <fullName evidence="11">Ethylene-responsive transcription factor ERF107-like</fullName>
    </submittedName>
</protein>
<keyword evidence="4" id="KW-0238">DNA-binding</keyword>
<dbReference type="GO" id="GO:0000976">
    <property type="term" value="F:transcription cis-regulatory region binding"/>
    <property type="evidence" value="ECO:0007669"/>
    <property type="project" value="UniProtKB-ARBA"/>
</dbReference>
<reference evidence="11 12" key="3">
    <citation type="submission" date="2019-11" db="EMBL/GenBank/DDBJ databases">
        <title>A de novo genome assembly of a pear dwarfing rootstock.</title>
        <authorList>
            <person name="Wang F."/>
            <person name="Wang J."/>
            <person name="Li S."/>
            <person name="Zhang Y."/>
            <person name="Fang M."/>
            <person name="Ma L."/>
            <person name="Zhao Y."/>
            <person name="Jiang S."/>
        </authorList>
    </citation>
    <scope>NUCLEOTIDE SEQUENCE [LARGE SCALE GENOMIC DNA]</scope>
    <source>
        <strain evidence="11">S2</strain>
        <tissue evidence="11">Leaf</tissue>
    </source>
</reference>
<reference evidence="12" key="2">
    <citation type="submission" date="2019-10" db="EMBL/GenBank/DDBJ databases">
        <title>A de novo genome assembly of a pear dwarfing rootstock.</title>
        <authorList>
            <person name="Wang F."/>
            <person name="Wang J."/>
            <person name="Li S."/>
            <person name="Zhang Y."/>
            <person name="Fang M."/>
            <person name="Ma L."/>
            <person name="Zhao Y."/>
            <person name="Jiang S."/>
        </authorList>
    </citation>
    <scope>NUCLEOTIDE SEQUENCE [LARGE SCALE GENOMIC DNA]</scope>
</reference>
<dbReference type="GO" id="GO:0009873">
    <property type="term" value="P:ethylene-activated signaling pathway"/>
    <property type="evidence" value="ECO:0007669"/>
    <property type="project" value="UniProtKB-KW"/>
</dbReference>
<dbReference type="SUPFAM" id="SSF54171">
    <property type="entry name" value="DNA-binding domain"/>
    <property type="match status" value="1"/>
</dbReference>
<feature type="region of interest" description="Disordered" evidence="9">
    <location>
        <begin position="68"/>
        <end position="138"/>
    </location>
</feature>
<evidence type="ECO:0000313" key="12">
    <source>
        <dbReference type="Proteomes" id="UP000327157"/>
    </source>
</evidence>
<dbReference type="PROSITE" id="PS51032">
    <property type="entry name" value="AP2_ERF"/>
    <property type="match status" value="1"/>
</dbReference>
<dbReference type="OrthoDB" id="674504at2759"/>
<keyword evidence="5" id="KW-0010">Activator</keyword>
<dbReference type="PRINTS" id="PR00367">
    <property type="entry name" value="ETHRSPELEMNT"/>
</dbReference>
<dbReference type="InterPro" id="IPR016177">
    <property type="entry name" value="DNA-bd_dom_sf"/>
</dbReference>
<evidence type="ECO:0000256" key="2">
    <source>
        <dbReference type="ARBA" id="ARBA00022745"/>
    </source>
</evidence>
<keyword evidence="7" id="KW-0539">Nucleus</keyword>
<reference evidence="11 12" key="1">
    <citation type="submission" date="2019-09" db="EMBL/GenBank/DDBJ databases">
        <authorList>
            <person name="Ou C."/>
        </authorList>
    </citation>
    <scope>NUCLEOTIDE SEQUENCE [LARGE SCALE GENOMIC DNA]</scope>
    <source>
        <strain evidence="11">S2</strain>
        <tissue evidence="11">Leaf</tissue>
    </source>
</reference>
<dbReference type="GO" id="GO:0003700">
    <property type="term" value="F:DNA-binding transcription factor activity"/>
    <property type="evidence" value="ECO:0007669"/>
    <property type="project" value="InterPro"/>
</dbReference>
<gene>
    <name evidence="11" type="ORF">D8674_001387</name>
</gene>
<evidence type="ECO:0000256" key="9">
    <source>
        <dbReference type="SAM" id="MobiDB-lite"/>
    </source>
</evidence>
<dbReference type="AlphaFoldDB" id="A0A5N5F697"/>
<feature type="compositionally biased region" description="Polar residues" evidence="9">
    <location>
        <begin position="80"/>
        <end position="92"/>
    </location>
</feature>
<feature type="compositionally biased region" description="Polar residues" evidence="9">
    <location>
        <begin position="108"/>
        <end position="137"/>
    </location>
</feature>
<proteinExistence type="inferred from homology"/>
<comment type="similarity">
    <text evidence="8">Belongs to the AP2/ERF transcription factor family. ERF subfamily.</text>
</comment>
<comment type="caution">
    <text evidence="11">The sequence shown here is derived from an EMBL/GenBank/DDBJ whole genome shotgun (WGS) entry which is preliminary data.</text>
</comment>
<evidence type="ECO:0000313" key="11">
    <source>
        <dbReference type="EMBL" id="KAB2598467.1"/>
    </source>
</evidence>
<evidence type="ECO:0000256" key="6">
    <source>
        <dbReference type="ARBA" id="ARBA00023163"/>
    </source>
</evidence>
<dbReference type="PANTHER" id="PTHR31190">
    <property type="entry name" value="DNA-BINDING DOMAIN"/>
    <property type="match status" value="1"/>
</dbReference>